<dbReference type="AlphaFoldDB" id="A0A1B2ET97"/>
<dbReference type="InterPro" id="IPR003362">
    <property type="entry name" value="Bact_transf"/>
</dbReference>
<evidence type="ECO:0000259" key="4">
    <source>
        <dbReference type="Pfam" id="PF02397"/>
    </source>
</evidence>
<evidence type="ECO:0000256" key="3">
    <source>
        <dbReference type="SAM" id="Phobius"/>
    </source>
</evidence>
<keyword evidence="5" id="KW-0614">Plasmid</keyword>
<keyword evidence="2" id="KW-0270">Exopolysaccharide synthesis</keyword>
<gene>
    <name evidence="5" type="ORF">BB934_27935</name>
</gene>
<evidence type="ECO:0000256" key="2">
    <source>
        <dbReference type="ARBA" id="ARBA00023169"/>
    </source>
</evidence>
<organism evidence="5">
    <name type="scientific">Microvirga ossetica</name>
    <dbReference type="NCBI Taxonomy" id="1882682"/>
    <lineage>
        <taxon>Bacteria</taxon>
        <taxon>Pseudomonadati</taxon>
        <taxon>Pseudomonadota</taxon>
        <taxon>Alphaproteobacteria</taxon>
        <taxon>Hyphomicrobiales</taxon>
        <taxon>Methylobacteriaceae</taxon>
        <taxon>Microvirga</taxon>
    </lineage>
</organism>
<proteinExistence type="inferred from homology"/>
<sequence length="234" mass="25730">MGYLSSSRSRRLHPHRVDVTTEDLIPGQHHVNPKLNLALKRCLDVSAAFVLLVLLSPILLLIAAAIKITSTGPVLFRQHRYGLNKHRFEIVKFRTMYLSSCDQSGVRQPSQGDGRITPVGRILRKSSLDELPQLLNVLRGDMSLVGPRPHVPGMLAGGVLYEELVPGYFERLRVLPGITGLAQVNGLRGGTDNPAAAEARIAADLEYIDHWSLLLDLKILIKTVQCEFLSGSGC</sequence>
<reference evidence="5" key="1">
    <citation type="submission" date="2016-07" db="EMBL/GenBank/DDBJ databases">
        <title>Microvirga ossetica sp. nov. a new species of rhizobia isolated from root nodules of the legume species Vicia alpestris Steven originated from North Ossetia region in the Caucasus.</title>
        <authorList>
            <person name="Safronova V.I."/>
            <person name="Kuznetsova I.G."/>
            <person name="Sazanova A.L."/>
            <person name="Belimov A."/>
            <person name="Andronov E."/>
            <person name="Osledkin Y.S."/>
            <person name="Onishchuk O.P."/>
            <person name="Kurchak O.N."/>
            <person name="Shaposhnikov A.I."/>
            <person name="Willems A."/>
            <person name="Tikhonovich I.A."/>
        </authorList>
    </citation>
    <scope>NUCLEOTIDE SEQUENCE [LARGE SCALE GENOMIC DNA]</scope>
    <source>
        <strain evidence="5">V5/3M</strain>
        <plasmid evidence="5">unnamed1</plasmid>
    </source>
</reference>
<dbReference type="EMBL" id="CP016617">
    <property type="protein sequence ID" value="ANY83200.1"/>
    <property type="molecule type" value="Genomic_DNA"/>
</dbReference>
<accession>A0A1B2ET97</accession>
<keyword evidence="3" id="KW-0472">Membrane</keyword>
<dbReference type="PANTHER" id="PTHR30576">
    <property type="entry name" value="COLANIC BIOSYNTHESIS UDP-GLUCOSE LIPID CARRIER TRANSFERASE"/>
    <property type="match status" value="1"/>
</dbReference>
<name>A0A1B2ET97_9HYPH</name>
<evidence type="ECO:0000256" key="1">
    <source>
        <dbReference type="ARBA" id="ARBA00006464"/>
    </source>
</evidence>
<dbReference type="KEGG" id="moc:BB934_27935"/>
<keyword evidence="3" id="KW-1133">Transmembrane helix</keyword>
<protein>
    <recommendedName>
        <fullName evidence="4">Bacterial sugar transferase domain-containing protein</fullName>
    </recommendedName>
</protein>
<evidence type="ECO:0000313" key="5">
    <source>
        <dbReference type="EMBL" id="ANY83200.1"/>
    </source>
</evidence>
<dbReference type="PANTHER" id="PTHR30576:SF0">
    <property type="entry name" value="UNDECAPRENYL-PHOSPHATE N-ACETYLGALACTOSAMINYL 1-PHOSPHATE TRANSFERASE-RELATED"/>
    <property type="match status" value="1"/>
</dbReference>
<comment type="similarity">
    <text evidence="1">Belongs to the bacterial sugar transferase family.</text>
</comment>
<dbReference type="Pfam" id="PF02397">
    <property type="entry name" value="Bac_transf"/>
    <property type="match status" value="1"/>
</dbReference>
<dbReference type="GO" id="GO:0016780">
    <property type="term" value="F:phosphotransferase activity, for other substituted phosphate groups"/>
    <property type="evidence" value="ECO:0007669"/>
    <property type="project" value="TreeGrafter"/>
</dbReference>
<geneLocation type="plasmid" evidence="5">
    <name>unnamed1</name>
</geneLocation>
<keyword evidence="3" id="KW-0812">Transmembrane</keyword>
<dbReference type="GO" id="GO:0000271">
    <property type="term" value="P:polysaccharide biosynthetic process"/>
    <property type="evidence" value="ECO:0007669"/>
    <property type="project" value="UniProtKB-KW"/>
</dbReference>
<feature type="domain" description="Bacterial sugar transferase" evidence="4">
    <location>
        <begin position="40"/>
        <end position="225"/>
    </location>
</feature>
<feature type="transmembrane region" description="Helical" evidence="3">
    <location>
        <begin position="42"/>
        <end position="66"/>
    </location>
</feature>